<dbReference type="PROSITE" id="PS50949">
    <property type="entry name" value="HTH_GNTR"/>
    <property type="match status" value="1"/>
</dbReference>
<comment type="caution">
    <text evidence="5">The sequence shown here is derived from an EMBL/GenBank/DDBJ whole genome shotgun (WGS) entry which is preliminary data.</text>
</comment>
<evidence type="ECO:0000256" key="3">
    <source>
        <dbReference type="ARBA" id="ARBA00023163"/>
    </source>
</evidence>
<protein>
    <submittedName>
        <fullName evidence="5">Phosphonate metabolism transcriptional regulator PhnF</fullName>
    </submittedName>
</protein>
<evidence type="ECO:0000313" key="6">
    <source>
        <dbReference type="Proteomes" id="UP000322110"/>
    </source>
</evidence>
<sequence length="258" mass="27779">MTANSDAVANQPPALSRREGLALWRQIARHLEAEIAGGALSPGDRLPTEAVLSARHGVNRHTVRRALDSLAARGLLRIEQGRGSFVAEDVLDYPLGPRTRFSEVIRAQNREPEGRVLSAQEVRADSATAEALRIPPGQPVLAVERLGLADNRPVVLGRHHFALPRFAALPEALAGHGSVTRALVALGVADYRRAWTRLTARLPTAEEAGLLQQSVNRPVMIAEALSEDMEGRPIDYTMSRYAAGRVQILVGGLGAEPA</sequence>
<evidence type="ECO:0000256" key="1">
    <source>
        <dbReference type="ARBA" id="ARBA00023015"/>
    </source>
</evidence>
<dbReference type="PRINTS" id="PR00035">
    <property type="entry name" value="HTHGNTR"/>
</dbReference>
<dbReference type="Proteomes" id="UP000322110">
    <property type="component" value="Unassembled WGS sequence"/>
</dbReference>
<dbReference type="AlphaFoldDB" id="A0A5B2TA63"/>
<reference evidence="5 6" key="1">
    <citation type="journal article" date="2015" name="Int. J. Syst. Evol. Microbiol.">
        <title>Roseomonas oryzae sp. nov., isolated from paddy rhizosphere soil.</title>
        <authorList>
            <person name="Ramaprasad E.V."/>
            <person name="Sasikala Ch."/>
            <person name="Ramana Ch.V."/>
        </authorList>
    </citation>
    <scope>NUCLEOTIDE SEQUENCE [LARGE SCALE GENOMIC DNA]</scope>
    <source>
        <strain evidence="5 6">KCTC 42542</strain>
    </source>
</reference>
<proteinExistence type="predicted"/>
<evidence type="ECO:0000313" key="5">
    <source>
        <dbReference type="EMBL" id="KAA2211466.1"/>
    </source>
</evidence>
<gene>
    <name evidence="5" type="primary">phnF</name>
    <name evidence="5" type="ORF">F0Q34_19845</name>
</gene>
<dbReference type="GO" id="GO:0045892">
    <property type="term" value="P:negative regulation of DNA-templated transcription"/>
    <property type="evidence" value="ECO:0007669"/>
    <property type="project" value="TreeGrafter"/>
</dbReference>
<name>A0A5B2TA63_9PROT</name>
<dbReference type="PANTHER" id="PTHR44846">
    <property type="entry name" value="MANNOSYL-D-GLYCERATE TRANSPORT/METABOLISM SYSTEM REPRESSOR MNGR-RELATED"/>
    <property type="match status" value="1"/>
</dbReference>
<dbReference type="InterPro" id="IPR028978">
    <property type="entry name" value="Chorismate_lyase_/UTRA_dom_sf"/>
</dbReference>
<dbReference type="EMBL" id="VUKA01000025">
    <property type="protein sequence ID" value="KAA2211466.1"/>
    <property type="molecule type" value="Genomic_DNA"/>
</dbReference>
<dbReference type="NCBIfam" id="TIGR02325">
    <property type="entry name" value="C_P_lyase_phnF"/>
    <property type="match status" value="1"/>
</dbReference>
<dbReference type="InterPro" id="IPR050679">
    <property type="entry name" value="Bact_HTH_transcr_reg"/>
</dbReference>
<dbReference type="InterPro" id="IPR011663">
    <property type="entry name" value="UTRA"/>
</dbReference>
<dbReference type="Pfam" id="PF00392">
    <property type="entry name" value="GntR"/>
    <property type="match status" value="1"/>
</dbReference>
<dbReference type="SMART" id="SM00866">
    <property type="entry name" value="UTRA"/>
    <property type="match status" value="1"/>
</dbReference>
<dbReference type="SMART" id="SM00345">
    <property type="entry name" value="HTH_GNTR"/>
    <property type="match status" value="1"/>
</dbReference>
<dbReference type="GO" id="GO:0003700">
    <property type="term" value="F:DNA-binding transcription factor activity"/>
    <property type="evidence" value="ECO:0007669"/>
    <property type="project" value="InterPro"/>
</dbReference>
<feature type="domain" description="HTH gntR-type" evidence="4">
    <location>
        <begin position="21"/>
        <end position="89"/>
    </location>
</feature>
<organism evidence="5 6">
    <name type="scientific">Teichococcus oryzae</name>
    <dbReference type="NCBI Taxonomy" id="1608942"/>
    <lineage>
        <taxon>Bacteria</taxon>
        <taxon>Pseudomonadati</taxon>
        <taxon>Pseudomonadota</taxon>
        <taxon>Alphaproteobacteria</taxon>
        <taxon>Acetobacterales</taxon>
        <taxon>Roseomonadaceae</taxon>
        <taxon>Roseomonas</taxon>
    </lineage>
</organism>
<dbReference type="GO" id="GO:0003677">
    <property type="term" value="F:DNA binding"/>
    <property type="evidence" value="ECO:0007669"/>
    <property type="project" value="UniProtKB-KW"/>
</dbReference>
<evidence type="ECO:0000259" key="4">
    <source>
        <dbReference type="PROSITE" id="PS50949"/>
    </source>
</evidence>
<dbReference type="PANTHER" id="PTHR44846:SF1">
    <property type="entry name" value="MANNOSYL-D-GLYCERATE TRANSPORT_METABOLISM SYSTEM REPRESSOR MNGR-RELATED"/>
    <property type="match status" value="1"/>
</dbReference>
<dbReference type="Gene3D" id="3.40.1410.10">
    <property type="entry name" value="Chorismate lyase-like"/>
    <property type="match status" value="1"/>
</dbReference>
<dbReference type="InterPro" id="IPR012702">
    <property type="entry name" value="CP_lyase_PhnF"/>
</dbReference>
<dbReference type="Gene3D" id="1.10.10.10">
    <property type="entry name" value="Winged helix-like DNA-binding domain superfamily/Winged helix DNA-binding domain"/>
    <property type="match status" value="1"/>
</dbReference>
<keyword evidence="2" id="KW-0238">DNA-binding</keyword>
<dbReference type="RefSeq" id="WP_149814069.1">
    <property type="nucleotide sequence ID" value="NZ_VUKA01000025.1"/>
</dbReference>
<accession>A0A5B2TA63</accession>
<evidence type="ECO:0000256" key="2">
    <source>
        <dbReference type="ARBA" id="ARBA00023125"/>
    </source>
</evidence>
<dbReference type="InterPro" id="IPR036388">
    <property type="entry name" value="WH-like_DNA-bd_sf"/>
</dbReference>
<dbReference type="Pfam" id="PF07702">
    <property type="entry name" value="UTRA"/>
    <property type="match status" value="1"/>
</dbReference>
<keyword evidence="3" id="KW-0804">Transcription</keyword>
<dbReference type="OrthoDB" id="5454556at2"/>
<keyword evidence="6" id="KW-1185">Reference proteome</keyword>
<dbReference type="InterPro" id="IPR000524">
    <property type="entry name" value="Tscrpt_reg_HTH_GntR"/>
</dbReference>
<dbReference type="InterPro" id="IPR036390">
    <property type="entry name" value="WH_DNA-bd_sf"/>
</dbReference>
<dbReference type="SUPFAM" id="SSF64288">
    <property type="entry name" value="Chorismate lyase-like"/>
    <property type="match status" value="1"/>
</dbReference>
<dbReference type="CDD" id="cd07377">
    <property type="entry name" value="WHTH_GntR"/>
    <property type="match status" value="1"/>
</dbReference>
<dbReference type="SUPFAM" id="SSF46785">
    <property type="entry name" value="Winged helix' DNA-binding domain"/>
    <property type="match status" value="1"/>
</dbReference>
<keyword evidence="1" id="KW-0805">Transcription regulation</keyword>